<dbReference type="Proteomes" id="UP000243106">
    <property type="component" value="Unassembled WGS sequence"/>
</dbReference>
<keyword evidence="10" id="KW-1185">Reference proteome</keyword>
<evidence type="ECO:0000313" key="10">
    <source>
        <dbReference type="Proteomes" id="UP000243106"/>
    </source>
</evidence>
<evidence type="ECO:0000256" key="2">
    <source>
        <dbReference type="ARBA" id="ARBA00008163"/>
    </source>
</evidence>
<evidence type="ECO:0000256" key="8">
    <source>
        <dbReference type="SAM" id="SignalP"/>
    </source>
</evidence>
<dbReference type="GO" id="GO:0015483">
    <property type="term" value="F:long-chain fatty acid transporting porin activity"/>
    <property type="evidence" value="ECO:0007669"/>
    <property type="project" value="TreeGrafter"/>
</dbReference>
<gene>
    <name evidence="9" type="ORF">SAMN05421853_10984</name>
</gene>
<evidence type="ECO:0000256" key="1">
    <source>
        <dbReference type="ARBA" id="ARBA00004571"/>
    </source>
</evidence>
<protein>
    <submittedName>
        <fullName evidence="9">Long-chain fatty acid transport protein</fullName>
    </submittedName>
</protein>
<dbReference type="PANTHER" id="PTHR35093:SF8">
    <property type="entry name" value="OUTER MEMBRANE PROTEIN NMB0088-RELATED"/>
    <property type="match status" value="1"/>
</dbReference>
<dbReference type="GO" id="GO:0009279">
    <property type="term" value="C:cell outer membrane"/>
    <property type="evidence" value="ECO:0007669"/>
    <property type="project" value="UniProtKB-SubCell"/>
</dbReference>
<keyword evidence="7" id="KW-0998">Cell outer membrane</keyword>
<dbReference type="PANTHER" id="PTHR35093">
    <property type="entry name" value="OUTER MEMBRANE PROTEIN NMB0088-RELATED"/>
    <property type="match status" value="1"/>
</dbReference>
<evidence type="ECO:0000256" key="5">
    <source>
        <dbReference type="ARBA" id="ARBA00022729"/>
    </source>
</evidence>
<proteinExistence type="inferred from homology"/>
<sequence length="422" mass="44341">MKYALLSASALAISAASAHAAGLDRSGQSIASIFATDNTASLSFGYVMPSLTGEDIGGPGDYDDSVGENYSVIGLSYTNAVNSAFNYSVILDQPYGVDIDYGADPTASNLGGTAADLDSNAVTFVGRYRFNENFSVFAGIKAQRVKADVTLNGQAYTRGFVPSAISAQTFQQPSLENPAPVAFGSDQTPEQIQAALANPNTLQSQIAAATQDGIATGGGYNFDMDQNTQPGYLVGAAYEIPDIALRISGTYQFEIEHTADYDESVGGTEVNSGEIDYITPASFNLEFQTGIAPGTLLLASYRWTQFSEVDIVPEQLGRDLVNLEDGHRYTLGLGRAFSEELSGSATIIYEPKGDDLVSPLGPTNGLWGLSVGGRYTNGNMNISGGLNYSWVGDADAEVGGNAVASFEDNHAVGIGLRAEVTF</sequence>
<evidence type="ECO:0000313" key="9">
    <source>
        <dbReference type="EMBL" id="SFQ54763.1"/>
    </source>
</evidence>
<evidence type="ECO:0000256" key="7">
    <source>
        <dbReference type="ARBA" id="ARBA00023237"/>
    </source>
</evidence>
<comment type="similarity">
    <text evidence="2">Belongs to the OmpP1/FadL family.</text>
</comment>
<name>A0A1I5ZEC2_9RHOB</name>
<evidence type="ECO:0000256" key="4">
    <source>
        <dbReference type="ARBA" id="ARBA00022692"/>
    </source>
</evidence>
<dbReference type="Pfam" id="PF03349">
    <property type="entry name" value="Toluene_X"/>
    <property type="match status" value="1"/>
</dbReference>
<reference evidence="10" key="1">
    <citation type="submission" date="2016-10" db="EMBL/GenBank/DDBJ databases">
        <authorList>
            <person name="Varghese N."/>
            <person name="Submissions S."/>
        </authorList>
    </citation>
    <scope>NUCLEOTIDE SEQUENCE [LARGE SCALE GENOMIC DNA]</scope>
    <source>
        <strain evidence="10">JCM 10271</strain>
    </source>
</reference>
<evidence type="ECO:0000256" key="3">
    <source>
        <dbReference type="ARBA" id="ARBA00022452"/>
    </source>
</evidence>
<dbReference type="Gene3D" id="2.40.160.60">
    <property type="entry name" value="Outer membrane protein transport protein (OMPP1/FadL/TodX)"/>
    <property type="match status" value="1"/>
</dbReference>
<dbReference type="RefSeq" id="WP_175497552.1">
    <property type="nucleotide sequence ID" value="NZ_FOXV01000009.1"/>
</dbReference>
<keyword evidence="4" id="KW-0812">Transmembrane</keyword>
<dbReference type="EMBL" id="FOXV01000009">
    <property type="protein sequence ID" value="SFQ54763.1"/>
    <property type="molecule type" value="Genomic_DNA"/>
</dbReference>
<keyword evidence="5 8" id="KW-0732">Signal</keyword>
<feature type="signal peptide" evidence="8">
    <location>
        <begin position="1"/>
        <end position="20"/>
    </location>
</feature>
<dbReference type="InterPro" id="IPR005017">
    <property type="entry name" value="OMPP1/FadL/TodX"/>
</dbReference>
<comment type="subcellular location">
    <subcellularLocation>
        <location evidence="1">Cell outer membrane</location>
        <topology evidence="1">Multi-pass membrane protein</topology>
    </subcellularLocation>
</comment>
<accession>A0A1I5ZEC2</accession>
<feature type="chain" id="PRO_5017246037" evidence="8">
    <location>
        <begin position="21"/>
        <end position="422"/>
    </location>
</feature>
<organism evidence="9 10">
    <name type="scientific">Roseivivax halotolerans</name>
    <dbReference type="NCBI Taxonomy" id="93684"/>
    <lineage>
        <taxon>Bacteria</taxon>
        <taxon>Pseudomonadati</taxon>
        <taxon>Pseudomonadota</taxon>
        <taxon>Alphaproteobacteria</taxon>
        <taxon>Rhodobacterales</taxon>
        <taxon>Roseobacteraceae</taxon>
        <taxon>Roseivivax</taxon>
    </lineage>
</organism>
<evidence type="ECO:0000256" key="6">
    <source>
        <dbReference type="ARBA" id="ARBA00023136"/>
    </source>
</evidence>
<keyword evidence="3" id="KW-1134">Transmembrane beta strand</keyword>
<dbReference type="SUPFAM" id="SSF56935">
    <property type="entry name" value="Porins"/>
    <property type="match status" value="1"/>
</dbReference>
<dbReference type="AlphaFoldDB" id="A0A1I5ZEC2"/>
<dbReference type="STRING" id="93684.SAMN05421853_10984"/>
<keyword evidence="6" id="KW-0472">Membrane</keyword>